<protein>
    <submittedName>
        <fullName evidence="3">Uncharacterized protein</fullName>
    </submittedName>
</protein>
<feature type="coiled-coil region" evidence="1">
    <location>
        <begin position="22"/>
        <end position="49"/>
    </location>
</feature>
<evidence type="ECO:0000256" key="1">
    <source>
        <dbReference type="SAM" id="Coils"/>
    </source>
</evidence>
<evidence type="ECO:0000313" key="4">
    <source>
        <dbReference type="Proteomes" id="UP001187531"/>
    </source>
</evidence>
<feature type="region of interest" description="Disordered" evidence="2">
    <location>
        <begin position="366"/>
        <end position="387"/>
    </location>
</feature>
<comment type="caution">
    <text evidence="3">The sequence shown here is derived from an EMBL/GenBank/DDBJ whole genome shotgun (WGS) entry which is preliminary data.</text>
</comment>
<keyword evidence="1" id="KW-0175">Coiled coil</keyword>
<sequence length="586" mass="64616">MLLHYDFSLIVLENMATVKLEKRDDDDEIEALAAKMAEANKAKLAQQQQQQAQLANGLTPVLIRPGQPGISSFFRATGQPTPAPAPVVPQDDDDTAKGRFGWETVGSIPFPHIFRHGEKYVPVTLFEQKVLEKLKYLLKPDIYSCTCIRSVYVTPNEARLLCDINARHCDFYYFKSQNPFTLNDLLVKVSDAKEFYSFLEVVHKKLTKRSTDPSDRCGFYKINGESVVPYTMKAGVKFVPLFYFEGETDNLKTKSEIISGWDLSYLKFCCKVQGIRNELFANDQYAVVSMADIKEHFPVGTEFVEYWPNEPNISLNGYSNSVLSAAGVWTRMPTTPPEAFTFTEQQKNIPASRVLVSAQNTILTPSAPIRSQPQGKEPARTMQGVQQRPQIVTSNGTPVYMTGWPGMINGGFQGQILHNNVLAAQGGYVNPLLPTLLRNGSIQQPRVSGASMIQANLSAAYPSYARYPGAPMNQPASPRPAQQVPKPPPGLIPVPSGRSPAGSAKTNGTSSPTAHAQIQPAQFRVTKVVVDGKGVPAINRKPSVFSPDLVTFHDLIAPGMVFHGMDVDTCKKAFEAMNVKEIFKPN</sequence>
<feature type="region of interest" description="Disordered" evidence="2">
    <location>
        <begin position="470"/>
        <end position="518"/>
    </location>
</feature>
<name>A0AA88LCX4_ARTSF</name>
<accession>A0AA88LCX4</accession>
<organism evidence="3 4">
    <name type="scientific">Artemia franciscana</name>
    <name type="common">Brine shrimp</name>
    <name type="synonym">Artemia sanfranciscana</name>
    <dbReference type="NCBI Taxonomy" id="6661"/>
    <lineage>
        <taxon>Eukaryota</taxon>
        <taxon>Metazoa</taxon>
        <taxon>Ecdysozoa</taxon>
        <taxon>Arthropoda</taxon>
        <taxon>Crustacea</taxon>
        <taxon>Branchiopoda</taxon>
        <taxon>Anostraca</taxon>
        <taxon>Artemiidae</taxon>
        <taxon>Artemia</taxon>
    </lineage>
</organism>
<keyword evidence="4" id="KW-1185">Reference proteome</keyword>
<reference evidence="3" key="1">
    <citation type="submission" date="2023-07" db="EMBL/GenBank/DDBJ databases">
        <title>Chromosome-level genome assembly of Artemia franciscana.</title>
        <authorList>
            <person name="Jo E."/>
        </authorList>
    </citation>
    <scope>NUCLEOTIDE SEQUENCE</scope>
    <source>
        <tissue evidence="3">Whole body</tissue>
    </source>
</reference>
<feature type="non-terminal residue" evidence="3">
    <location>
        <position position="586"/>
    </location>
</feature>
<proteinExistence type="predicted"/>
<evidence type="ECO:0000256" key="2">
    <source>
        <dbReference type="SAM" id="MobiDB-lite"/>
    </source>
</evidence>
<dbReference type="Proteomes" id="UP001187531">
    <property type="component" value="Unassembled WGS sequence"/>
</dbReference>
<evidence type="ECO:0000313" key="3">
    <source>
        <dbReference type="EMBL" id="KAK2716820.1"/>
    </source>
</evidence>
<gene>
    <name evidence="3" type="ORF">QYM36_007088</name>
</gene>
<dbReference type="EMBL" id="JAVRJZ010000011">
    <property type="protein sequence ID" value="KAK2716820.1"/>
    <property type="molecule type" value="Genomic_DNA"/>
</dbReference>
<feature type="compositionally biased region" description="Polar residues" evidence="2">
    <location>
        <begin position="504"/>
        <end position="518"/>
    </location>
</feature>
<dbReference type="AlphaFoldDB" id="A0AA88LCX4"/>